<evidence type="ECO:0000313" key="1">
    <source>
        <dbReference type="EMBL" id="XBS52425.1"/>
    </source>
</evidence>
<sequence>MENPDTAAEAQKIQMDVEKDCPNTFTDTVMNFFAKKDAYNNAINAFK</sequence>
<protein>
    <submittedName>
        <fullName evidence="1">Uncharacterized protein</fullName>
    </submittedName>
</protein>
<dbReference type="RefSeq" id="WP_349943914.1">
    <property type="nucleotide sequence ID" value="NZ_CP157940.1"/>
</dbReference>
<dbReference type="EMBL" id="CP157940">
    <property type="protein sequence ID" value="XBS52425.1"/>
    <property type="molecule type" value="Genomic_DNA"/>
</dbReference>
<dbReference type="AlphaFoldDB" id="A0AAU7PJK2"/>
<name>A0AAU7PJK2_9FIRM</name>
<reference evidence="1" key="1">
    <citation type="submission" date="2024-06" db="EMBL/GenBank/DDBJ databases">
        <title>Lacrimispora cavernae sp. nov., a novel anaerobe isolated from bat guano pile inside a cave.</title>
        <authorList>
            <person name="Miller S.L."/>
            <person name="Lu N."/>
            <person name="King J."/>
            <person name="Sankaranarayanan K."/>
            <person name="Lawson P.A."/>
        </authorList>
    </citation>
    <scope>NUCLEOTIDE SEQUENCE</scope>
    <source>
        <strain evidence="1">BS-2</strain>
    </source>
</reference>
<gene>
    <name evidence="1" type="ORF">ABFV83_11285</name>
</gene>
<organism evidence="1">
    <name type="scientific">Lacrimispora sp. BS-2</name>
    <dbReference type="NCBI Taxonomy" id="3151850"/>
    <lineage>
        <taxon>Bacteria</taxon>
        <taxon>Bacillati</taxon>
        <taxon>Bacillota</taxon>
        <taxon>Clostridia</taxon>
        <taxon>Lachnospirales</taxon>
        <taxon>Lachnospiraceae</taxon>
        <taxon>Lacrimispora</taxon>
    </lineage>
</organism>
<proteinExistence type="predicted"/>
<accession>A0AAU7PJK2</accession>